<dbReference type="Pfam" id="PF00903">
    <property type="entry name" value="Glyoxalase"/>
    <property type="match status" value="1"/>
</dbReference>
<proteinExistence type="predicted"/>
<dbReference type="Proteomes" id="UP001497602">
    <property type="component" value="Unassembled WGS sequence"/>
</dbReference>
<dbReference type="EMBL" id="CAXJRC010000045">
    <property type="protein sequence ID" value="CAL2108557.1"/>
    <property type="molecule type" value="Genomic_DNA"/>
</dbReference>
<keyword evidence="3" id="KW-1185">Reference proteome</keyword>
<evidence type="ECO:0000259" key="1">
    <source>
        <dbReference type="PROSITE" id="PS51819"/>
    </source>
</evidence>
<evidence type="ECO:0000313" key="3">
    <source>
        <dbReference type="Proteomes" id="UP001497602"/>
    </source>
</evidence>
<evidence type="ECO:0000313" key="2">
    <source>
        <dbReference type="EMBL" id="CAL2108557.1"/>
    </source>
</evidence>
<reference evidence="2 3" key="1">
    <citation type="submission" date="2024-05" db="EMBL/GenBank/DDBJ databases">
        <authorList>
            <person name="Duchaud E."/>
        </authorList>
    </citation>
    <scope>NUCLEOTIDE SEQUENCE [LARGE SCALE GENOMIC DNA]</scope>
    <source>
        <strain evidence="2">Ena-SAMPLE-TAB-13-05-2024-13:56:06:370-140305</strain>
    </source>
</reference>
<organism evidence="2 3">
    <name type="scientific">Tenacibaculum vairaonense</name>
    <dbReference type="NCBI Taxonomy" id="3137860"/>
    <lineage>
        <taxon>Bacteria</taxon>
        <taxon>Pseudomonadati</taxon>
        <taxon>Bacteroidota</taxon>
        <taxon>Flavobacteriia</taxon>
        <taxon>Flavobacteriales</taxon>
        <taxon>Flavobacteriaceae</taxon>
        <taxon>Tenacibaculum</taxon>
    </lineage>
</organism>
<dbReference type="Gene3D" id="3.10.180.10">
    <property type="entry name" value="2,3-Dihydroxybiphenyl 1,2-Dioxygenase, domain 1"/>
    <property type="match status" value="1"/>
</dbReference>
<dbReference type="InterPro" id="IPR037523">
    <property type="entry name" value="VOC_core"/>
</dbReference>
<comment type="caution">
    <text evidence="2">The sequence shown here is derived from an EMBL/GenBank/DDBJ whole genome shotgun (WGS) entry which is preliminary data.</text>
</comment>
<dbReference type="InterPro" id="IPR029068">
    <property type="entry name" value="Glyas_Bleomycin-R_OHBP_Dase"/>
</dbReference>
<accession>A0ABP1FKA9</accession>
<dbReference type="SUPFAM" id="SSF54593">
    <property type="entry name" value="Glyoxalase/Bleomycin resistance protein/Dihydroxybiphenyl dioxygenase"/>
    <property type="match status" value="1"/>
</dbReference>
<dbReference type="PROSITE" id="PS51819">
    <property type="entry name" value="VOC"/>
    <property type="match status" value="1"/>
</dbReference>
<name>A0ABP1FKA9_9FLAO</name>
<gene>
    <name evidence="2" type="ORF">T190115A13A_80132</name>
</gene>
<dbReference type="InterPro" id="IPR004360">
    <property type="entry name" value="Glyas_Fos-R_dOase_dom"/>
</dbReference>
<sequence length="125" mass="14514">MRLNQVTIPSNNVKKSVDFYKKLGLHLIVDASPRYVRFELPDGESTFSIHYTENLPKESSITVYFEDDNLDELVKLLQGKGIQFTLLPTDQNWLWREAHLIDPDGNKLILFTAGENRKNPPWRVN</sequence>
<dbReference type="RefSeq" id="WP_348740148.1">
    <property type="nucleotide sequence ID" value="NZ_CAXJRC010000045.1"/>
</dbReference>
<feature type="domain" description="VOC" evidence="1">
    <location>
        <begin position="2"/>
        <end position="113"/>
    </location>
</feature>
<protein>
    <submittedName>
        <fullName evidence="2">Glyoxalase/bleomycin resistance protein/dioxygenase</fullName>
    </submittedName>
</protein>